<evidence type="ECO:0000256" key="7">
    <source>
        <dbReference type="ARBA" id="ARBA00025147"/>
    </source>
</evidence>
<dbReference type="Pfam" id="PF24140">
    <property type="entry name" value="TPR_TNPO3_IPO13_3rd"/>
    <property type="match status" value="1"/>
</dbReference>
<evidence type="ECO:0000313" key="9">
    <source>
        <dbReference type="EMBL" id="CAF9904696.1"/>
    </source>
</evidence>
<name>A0A8H3ED90_9LECA</name>
<feature type="domain" description="Importin N-terminal" evidence="8">
    <location>
        <begin position="31"/>
        <end position="98"/>
    </location>
</feature>
<dbReference type="InterPro" id="IPR001494">
    <property type="entry name" value="Importin-beta_N"/>
</dbReference>
<dbReference type="FunFam" id="1.25.10.10:FF:000266">
    <property type="entry name" value="mRNA transport regulator MTR10"/>
    <property type="match status" value="1"/>
</dbReference>
<gene>
    <name evidence="9" type="primary">MTR10</name>
    <name evidence="9" type="ORF">ALECFALPRED_009392</name>
</gene>
<sequence>MAASEAGGFAPVLAALSTMQSNAERSQKSQAHEYLEKFQKSPEAWSTTHSILSTLHATAEAKLFAATTLKGKITYDLDQLPRQSLPALRDSILNLLTTFRNGPRPIRTQLCVCLVNLAIQMIEWKDVLQLVGSTLGNSGGDCVLEFLRVLPEEVTEGRKINLTEEDLTSRTKELLEENATQVLRLLTQYSQSSASAASNPHLLECISSWLREIPAADVVNSPLFDAVVHALSVEASFEAAVDCMCTILRDTHEVDESIEIIQLVYPRLMSLRPKIRKAVESDDQDTFKGLTRIFAEAGEHWVVMVARLPNEFRGLVEAILECCARDTDRDAIASTFLFWYELKQMITLDKYKLARNRFADIFAKLVDIMIKHLEFPRPEGPDEKDLFDGDREQEEKFREFRHQMGDVLKDCCDVITVTECLGKAFSQIQQWVSTYGSEATDTKVPHWQELEAPLFSMRAMGRMVSPEENVVLRQVIPLIVQIPNHEKLRFQAIMALGRYTDWTAQHPEFLQQQLNFVIAGFKHQSKEVVKAAALAFRFFGTDCRRLLTDHVTQLHGFYESVLDELPPASQEEVTEGVACVVSAQPLDKIYPMFKAYCDPIIKRMMSRANEAKSAKDEAARLAVADYVQLITIFIQQIQPYVSPSQENPAVKYCQEILPVMSAIAENFTNSTPILERVCRCWRYMVLSYRTAVLPLLPTLAQQLASGFENSRQGCFLWATDSVLREFSNGAEFVEASTSQAIYSFFEQQALAFLRIMNDLPPSDLPDVIEDFFRLLIDALIYYHAALLPALICSPILSAAISALTLQQEAPLTATLHFLRDFLSYGTDHPNSSSFDETSNTARVINPPEIQQCVKSMVAEQGEVLTQRILTGMMFSFPRDCFPDASGVLLALFEIMPQQVAIWVKGTIGMLPAGTVKAGEGERLMSSVGMKLQQGEVRKVRVLLQDFTSSYRRRNVAPREGLGRLEATRFRFNG</sequence>
<dbReference type="GO" id="GO:0031267">
    <property type="term" value="F:small GTPase binding"/>
    <property type="evidence" value="ECO:0007669"/>
    <property type="project" value="InterPro"/>
</dbReference>
<dbReference type="InterPro" id="IPR057941">
    <property type="entry name" value="TPR_TNPO3_IPO13_2nd"/>
</dbReference>
<dbReference type="Gene3D" id="1.25.10.10">
    <property type="entry name" value="Leucine-rich Repeat Variant"/>
    <property type="match status" value="1"/>
</dbReference>
<evidence type="ECO:0000256" key="5">
    <source>
        <dbReference type="ARBA" id="ARBA00022737"/>
    </source>
</evidence>
<keyword evidence="5" id="KW-0677">Repeat</keyword>
<protein>
    <submittedName>
        <fullName evidence="9">Nuclear import receptor</fullName>
    </submittedName>
</protein>
<dbReference type="InterPro" id="IPR016024">
    <property type="entry name" value="ARM-type_fold"/>
</dbReference>
<dbReference type="GO" id="GO:0005737">
    <property type="term" value="C:cytoplasm"/>
    <property type="evidence" value="ECO:0007669"/>
    <property type="project" value="TreeGrafter"/>
</dbReference>
<dbReference type="OrthoDB" id="435593at2759"/>
<dbReference type="AlphaFoldDB" id="A0A8H3ED90"/>
<dbReference type="GO" id="GO:0005634">
    <property type="term" value="C:nucleus"/>
    <property type="evidence" value="ECO:0007669"/>
    <property type="project" value="UniProtKB-SubCell"/>
</dbReference>
<dbReference type="PANTHER" id="PTHR12363">
    <property type="entry name" value="TRANSPORTIN 3 AND IMPORTIN 13"/>
    <property type="match status" value="1"/>
</dbReference>
<comment type="subcellular location">
    <subcellularLocation>
        <location evidence="1">Nucleus</location>
    </subcellularLocation>
</comment>
<evidence type="ECO:0000256" key="4">
    <source>
        <dbReference type="ARBA" id="ARBA00022694"/>
    </source>
</evidence>
<dbReference type="InterPro" id="IPR051345">
    <property type="entry name" value="Importin_beta-like_NTR"/>
</dbReference>
<dbReference type="Pfam" id="PF03810">
    <property type="entry name" value="IBN_N"/>
    <property type="match status" value="1"/>
</dbReference>
<evidence type="ECO:0000256" key="3">
    <source>
        <dbReference type="ARBA" id="ARBA00022448"/>
    </source>
</evidence>
<dbReference type="SMART" id="SM00913">
    <property type="entry name" value="IBN_N"/>
    <property type="match status" value="1"/>
</dbReference>
<keyword evidence="4" id="KW-0819">tRNA processing</keyword>
<dbReference type="Pfam" id="PF08389">
    <property type="entry name" value="Xpo1"/>
    <property type="match status" value="1"/>
</dbReference>
<dbReference type="GO" id="GO:0008033">
    <property type="term" value="P:tRNA processing"/>
    <property type="evidence" value="ECO:0007669"/>
    <property type="project" value="UniProtKB-KW"/>
</dbReference>
<dbReference type="Pfam" id="PF24139">
    <property type="entry name" value="TPR_TNPO3_IPO13_4th"/>
    <property type="match status" value="1"/>
</dbReference>
<reference evidence="9" key="1">
    <citation type="submission" date="2021-03" db="EMBL/GenBank/DDBJ databases">
        <authorList>
            <person name="Tagirdzhanova G."/>
        </authorList>
    </citation>
    <scope>NUCLEOTIDE SEQUENCE</scope>
</reference>
<dbReference type="PROSITE" id="PS50166">
    <property type="entry name" value="IMPORTIN_B_NT"/>
    <property type="match status" value="1"/>
</dbReference>
<evidence type="ECO:0000256" key="2">
    <source>
        <dbReference type="ARBA" id="ARBA00007991"/>
    </source>
</evidence>
<dbReference type="Pfam" id="PF18806">
    <property type="entry name" value="Importin_rep_3"/>
    <property type="match status" value="1"/>
</dbReference>
<evidence type="ECO:0000256" key="6">
    <source>
        <dbReference type="ARBA" id="ARBA00023242"/>
    </source>
</evidence>
<evidence type="ECO:0000259" key="8">
    <source>
        <dbReference type="PROSITE" id="PS50166"/>
    </source>
</evidence>
<dbReference type="Proteomes" id="UP000664203">
    <property type="component" value="Unassembled WGS sequence"/>
</dbReference>
<dbReference type="InterPro" id="IPR040520">
    <property type="entry name" value="Importin_rep_3"/>
</dbReference>
<keyword evidence="6" id="KW-0539">Nucleus</keyword>
<comment type="function">
    <text evidence="7">tRNA nucleus export receptor which facilitates tRNA translocation across the nuclear pore complex. Involved in pre-tRNA splicing, probably by affecting the interaction of pre-tRNA with splicing endonuclease.</text>
</comment>
<dbReference type="SUPFAM" id="SSF48371">
    <property type="entry name" value="ARM repeat"/>
    <property type="match status" value="1"/>
</dbReference>
<evidence type="ECO:0000256" key="1">
    <source>
        <dbReference type="ARBA" id="ARBA00004123"/>
    </source>
</evidence>
<comment type="similarity">
    <text evidence="2">Belongs to the importin beta family.</text>
</comment>
<dbReference type="Pfam" id="PF24138">
    <property type="entry name" value="TPR_TNPO3_IPO13_2nd"/>
    <property type="match status" value="1"/>
</dbReference>
<keyword evidence="10" id="KW-1185">Reference proteome</keyword>
<keyword evidence="9" id="KW-0675">Receptor</keyword>
<dbReference type="InterPro" id="IPR058537">
    <property type="entry name" value="TPR_TNPO3_IPO13_4th"/>
</dbReference>
<comment type="caution">
    <text evidence="9">The sequence shown here is derived from an EMBL/GenBank/DDBJ whole genome shotgun (WGS) entry which is preliminary data.</text>
</comment>
<organism evidence="9 10">
    <name type="scientific">Alectoria fallacina</name>
    <dbReference type="NCBI Taxonomy" id="1903189"/>
    <lineage>
        <taxon>Eukaryota</taxon>
        <taxon>Fungi</taxon>
        <taxon>Dikarya</taxon>
        <taxon>Ascomycota</taxon>
        <taxon>Pezizomycotina</taxon>
        <taxon>Lecanoromycetes</taxon>
        <taxon>OSLEUM clade</taxon>
        <taxon>Lecanoromycetidae</taxon>
        <taxon>Lecanorales</taxon>
        <taxon>Lecanorineae</taxon>
        <taxon>Parmeliaceae</taxon>
        <taxon>Alectoria</taxon>
    </lineage>
</organism>
<evidence type="ECO:0000313" key="10">
    <source>
        <dbReference type="Proteomes" id="UP000664203"/>
    </source>
</evidence>
<dbReference type="InterPro" id="IPR011989">
    <property type="entry name" value="ARM-like"/>
</dbReference>
<dbReference type="GO" id="GO:0006606">
    <property type="term" value="P:protein import into nucleus"/>
    <property type="evidence" value="ECO:0007669"/>
    <property type="project" value="TreeGrafter"/>
</dbReference>
<dbReference type="InterPro" id="IPR057942">
    <property type="entry name" value="TPR_TNPO3_IPO13_3rd"/>
</dbReference>
<keyword evidence="3" id="KW-0813">Transport</keyword>
<accession>A0A8H3ED90</accession>
<dbReference type="EMBL" id="CAJPDR010000007">
    <property type="protein sequence ID" value="CAF9904696.1"/>
    <property type="molecule type" value="Genomic_DNA"/>
</dbReference>
<dbReference type="PANTHER" id="PTHR12363:SF53">
    <property type="entry name" value="MRNA TRANSPORT REGULATOR MTR10"/>
    <property type="match status" value="1"/>
</dbReference>
<proteinExistence type="inferred from homology"/>
<dbReference type="InterPro" id="IPR013598">
    <property type="entry name" value="Exportin-1/Importin-b-like"/>
</dbReference>